<dbReference type="InterPro" id="IPR057727">
    <property type="entry name" value="WCX_dom"/>
</dbReference>
<feature type="domain" description="WYL" evidence="1">
    <location>
        <begin position="13"/>
        <end position="84"/>
    </location>
</feature>
<dbReference type="InterPro" id="IPR051534">
    <property type="entry name" value="CBASS_pafABC_assoc_protein"/>
</dbReference>
<name>A0A1M6GHG9_9FIRM</name>
<gene>
    <name evidence="3" type="ORF">SAMN02745671_02663</name>
</gene>
<organism evidence="3 4">
    <name type="scientific">Anaerovibrio lipolyticus DSM 3074</name>
    <dbReference type="NCBI Taxonomy" id="1120997"/>
    <lineage>
        <taxon>Bacteria</taxon>
        <taxon>Bacillati</taxon>
        <taxon>Bacillota</taxon>
        <taxon>Negativicutes</taxon>
        <taxon>Selenomonadales</taxon>
        <taxon>Selenomonadaceae</taxon>
        <taxon>Anaerovibrio</taxon>
    </lineage>
</organism>
<dbReference type="Proteomes" id="UP000191240">
    <property type="component" value="Unassembled WGS sequence"/>
</dbReference>
<dbReference type="InterPro" id="IPR026881">
    <property type="entry name" value="WYL_dom"/>
</dbReference>
<reference evidence="3 4" key="1">
    <citation type="submission" date="2016-11" db="EMBL/GenBank/DDBJ databases">
        <authorList>
            <person name="Jaros S."/>
            <person name="Januszkiewicz K."/>
            <person name="Wedrychowicz H."/>
        </authorList>
    </citation>
    <scope>NUCLEOTIDE SEQUENCE [LARGE SCALE GENOMIC DNA]</scope>
    <source>
        <strain evidence="3 4">DSM 3074</strain>
    </source>
</reference>
<dbReference type="RefSeq" id="WP_143254937.1">
    <property type="nucleotide sequence ID" value="NZ_FQYW01000031.1"/>
</dbReference>
<evidence type="ECO:0000313" key="4">
    <source>
        <dbReference type="Proteomes" id="UP000191240"/>
    </source>
</evidence>
<evidence type="ECO:0000313" key="3">
    <source>
        <dbReference type="EMBL" id="SHJ09445.1"/>
    </source>
</evidence>
<feature type="domain" description="WCX" evidence="2">
    <location>
        <begin position="121"/>
        <end position="194"/>
    </location>
</feature>
<protein>
    <submittedName>
        <fullName evidence="3">WYL domain-containing protein</fullName>
    </submittedName>
</protein>
<evidence type="ECO:0000259" key="2">
    <source>
        <dbReference type="Pfam" id="PF25583"/>
    </source>
</evidence>
<accession>A0A1M6GHG9</accession>
<dbReference type="PROSITE" id="PS52050">
    <property type="entry name" value="WYL"/>
    <property type="match status" value="1"/>
</dbReference>
<dbReference type="Pfam" id="PF25583">
    <property type="entry name" value="WCX"/>
    <property type="match status" value="1"/>
</dbReference>
<dbReference type="EMBL" id="FQYW01000031">
    <property type="protein sequence ID" value="SHJ09445.1"/>
    <property type="molecule type" value="Genomic_DNA"/>
</dbReference>
<dbReference type="AlphaFoldDB" id="A0A1M6GHG9"/>
<dbReference type="PANTHER" id="PTHR34580">
    <property type="match status" value="1"/>
</dbReference>
<evidence type="ECO:0000259" key="1">
    <source>
        <dbReference type="Pfam" id="PF13280"/>
    </source>
</evidence>
<dbReference type="PANTHER" id="PTHR34580:SF1">
    <property type="entry name" value="PROTEIN PAFC"/>
    <property type="match status" value="1"/>
</dbReference>
<dbReference type="OrthoDB" id="9772503at2"/>
<sequence length="200" mass="23712">MYKWNNRIQEWQDIINAAIEDKKKIRFFYNALGTDFKLHTKRQEPYTVSPYKVISVNEKLYLIGSIEEYDDIVNFRLDKMTDVECLEEISRDINDNLAFDKALSCPIHMAEKIYMFSGESVWAEIKTTSDMMWALTDWFGTNFLIKEESGDSIIVLLKCNYSALRHWVLQYGPYVEILSPMTLRDQIKIDVQGMWEKYKE</sequence>
<proteinExistence type="predicted"/>
<dbReference type="Pfam" id="PF13280">
    <property type="entry name" value="WYL"/>
    <property type="match status" value="1"/>
</dbReference>